<dbReference type="InterPro" id="IPR005135">
    <property type="entry name" value="Endo/exonuclease/phosphatase"/>
</dbReference>
<dbReference type="SUPFAM" id="SSF56219">
    <property type="entry name" value="DNase I-like"/>
    <property type="match status" value="1"/>
</dbReference>
<dbReference type="Proteomes" id="UP001164776">
    <property type="component" value="Unassembled WGS sequence"/>
</dbReference>
<dbReference type="PANTHER" id="PTHR33710">
    <property type="entry name" value="BNAC02G09200D PROTEIN"/>
    <property type="match status" value="1"/>
</dbReference>
<dbReference type="OrthoDB" id="688652at2759"/>
<reference evidence="2 3" key="1">
    <citation type="submission" date="2022-10" db="EMBL/GenBank/DDBJ databases">
        <title>WGS assembly of Paspalum vaginatum 540-79.</title>
        <authorList>
            <person name="Sun G."/>
            <person name="Wase N."/>
            <person name="Shu S."/>
            <person name="Jenkins J."/>
            <person name="Zhou B."/>
            <person name="Torres-Rodriguez J."/>
            <person name="Chen C."/>
            <person name="Sandor L."/>
            <person name="Plott C."/>
            <person name="Yoshinga Y."/>
            <person name="Daum C."/>
            <person name="Qi P."/>
            <person name="Barry K."/>
            <person name="Lipzen A."/>
            <person name="Berry L."/>
            <person name="Pedersen C."/>
            <person name="Gottilla T."/>
            <person name="Foltz A."/>
            <person name="Yu H."/>
            <person name="O'Malley R."/>
            <person name="Zhang C."/>
            <person name="Devos K."/>
            <person name="Sigmon B."/>
            <person name="Yu B."/>
            <person name="Obata T."/>
            <person name="Schmutz J."/>
            <person name="Schnable J."/>
        </authorList>
    </citation>
    <scope>NUCLEOTIDE SEQUENCE [LARGE SCALE GENOMIC DNA]</scope>
    <source>
        <strain evidence="3">cv. 540-79</strain>
    </source>
</reference>
<gene>
    <name evidence="2" type="ORF">BS78_K272300</name>
</gene>
<dbReference type="AlphaFoldDB" id="A0A9W7XBG0"/>
<evidence type="ECO:0000313" key="3">
    <source>
        <dbReference type="Proteomes" id="UP001164776"/>
    </source>
</evidence>
<comment type="caution">
    <text evidence="2">The sequence shown here is derived from an EMBL/GenBank/DDBJ whole genome shotgun (WGS) entry which is preliminary data.</text>
</comment>
<accession>A0A9W7XBG0</accession>
<dbReference type="Gene3D" id="3.60.10.10">
    <property type="entry name" value="Endonuclease/exonuclease/phosphatase"/>
    <property type="match status" value="1"/>
</dbReference>
<dbReference type="Pfam" id="PF03372">
    <property type="entry name" value="Exo_endo_phos"/>
    <property type="match status" value="1"/>
</dbReference>
<dbReference type="GO" id="GO:0003824">
    <property type="term" value="F:catalytic activity"/>
    <property type="evidence" value="ECO:0007669"/>
    <property type="project" value="InterPro"/>
</dbReference>
<dbReference type="InterPro" id="IPR036691">
    <property type="entry name" value="Endo/exonu/phosph_ase_sf"/>
</dbReference>
<proteinExistence type="predicted"/>
<sequence>MKIVAWNCRGLGNRPAVRSLLELQKAEKADILFLSETKMKKRRLERFRWIIGLTNMMAHDGEGQGGGVAIFWRNGVRLQLESMSKYHIGMGVEEEIGSGWRFTGFYGEPRTDYRDRSWEILRNLKTTLVKPWLCAGDFNEILVNEEKVGGAPRSQGAMEKFRDALEVCGLYDLGWCGDMFTWRNHSHTVENYIKETLDRAVANEEWRRKFPVVKVINGDPRSSDHRPIIISTDREDEGIRRRHGAGGFKFEASWVKESGCRKVVEDAWKQALEEGISYVGEATKVVAGSLKSWSSNVLGDLEKRIKQVKTELERCRSSGAGERVVREEVLRYRLEKLEDQVDLFWRQRAHIRWLKEGDRNTKFFHAVCKERSRTGNLKREEGEGWVESEEEKKSLIAYW</sequence>
<dbReference type="PANTHER" id="PTHR33710:SF49">
    <property type="entry name" value="OS01G0714200 PROTEIN"/>
    <property type="match status" value="1"/>
</dbReference>
<organism evidence="2 3">
    <name type="scientific">Paspalum vaginatum</name>
    <name type="common">seashore paspalum</name>
    <dbReference type="NCBI Taxonomy" id="158149"/>
    <lineage>
        <taxon>Eukaryota</taxon>
        <taxon>Viridiplantae</taxon>
        <taxon>Streptophyta</taxon>
        <taxon>Embryophyta</taxon>
        <taxon>Tracheophyta</taxon>
        <taxon>Spermatophyta</taxon>
        <taxon>Magnoliopsida</taxon>
        <taxon>Liliopsida</taxon>
        <taxon>Poales</taxon>
        <taxon>Poaceae</taxon>
        <taxon>PACMAD clade</taxon>
        <taxon>Panicoideae</taxon>
        <taxon>Andropogonodae</taxon>
        <taxon>Paspaleae</taxon>
        <taxon>Paspalinae</taxon>
        <taxon>Paspalum</taxon>
    </lineage>
</organism>
<evidence type="ECO:0000313" key="2">
    <source>
        <dbReference type="EMBL" id="KAJ1255254.1"/>
    </source>
</evidence>
<dbReference type="EMBL" id="MU629771">
    <property type="protein sequence ID" value="KAJ1255254.1"/>
    <property type="molecule type" value="Genomic_DNA"/>
</dbReference>
<feature type="domain" description="Endonuclease/exonuclease/phosphatase" evidence="1">
    <location>
        <begin position="5"/>
        <end position="225"/>
    </location>
</feature>
<protein>
    <recommendedName>
        <fullName evidence="1">Endonuclease/exonuclease/phosphatase domain-containing protein</fullName>
    </recommendedName>
</protein>
<keyword evidence="3" id="KW-1185">Reference proteome</keyword>
<name>A0A9W7XBG0_9POAL</name>
<evidence type="ECO:0000259" key="1">
    <source>
        <dbReference type="Pfam" id="PF03372"/>
    </source>
</evidence>